<dbReference type="PANTHER" id="PTHR24306">
    <property type="match status" value="1"/>
</dbReference>
<dbReference type="Proteomes" id="UP000799778">
    <property type="component" value="Unassembled WGS sequence"/>
</dbReference>
<keyword evidence="3" id="KW-1185">Reference proteome</keyword>
<evidence type="ECO:0000313" key="3">
    <source>
        <dbReference type="Proteomes" id="UP000799778"/>
    </source>
</evidence>
<feature type="transmembrane region" description="Helical" evidence="1">
    <location>
        <begin position="21"/>
        <end position="42"/>
    </location>
</feature>
<dbReference type="GO" id="GO:0016705">
    <property type="term" value="F:oxidoreductase activity, acting on paired donors, with incorporation or reduction of molecular oxygen"/>
    <property type="evidence" value="ECO:0007669"/>
    <property type="project" value="InterPro"/>
</dbReference>
<organism evidence="2 3">
    <name type="scientific">Aaosphaeria arxii CBS 175.79</name>
    <dbReference type="NCBI Taxonomy" id="1450172"/>
    <lineage>
        <taxon>Eukaryota</taxon>
        <taxon>Fungi</taxon>
        <taxon>Dikarya</taxon>
        <taxon>Ascomycota</taxon>
        <taxon>Pezizomycotina</taxon>
        <taxon>Dothideomycetes</taxon>
        <taxon>Pleosporomycetidae</taxon>
        <taxon>Pleosporales</taxon>
        <taxon>Pleosporales incertae sedis</taxon>
        <taxon>Aaosphaeria</taxon>
    </lineage>
</organism>
<dbReference type="SUPFAM" id="SSF48264">
    <property type="entry name" value="Cytochrome P450"/>
    <property type="match status" value="1"/>
</dbReference>
<dbReference type="GO" id="GO:0004497">
    <property type="term" value="F:monooxygenase activity"/>
    <property type="evidence" value="ECO:0007669"/>
    <property type="project" value="InterPro"/>
</dbReference>
<dbReference type="Gene3D" id="1.10.630.10">
    <property type="entry name" value="Cytochrome P450"/>
    <property type="match status" value="1"/>
</dbReference>
<dbReference type="PANTHER" id="PTHR24306:SF7">
    <property type="entry name" value="AHBB"/>
    <property type="match status" value="1"/>
</dbReference>
<keyword evidence="1" id="KW-0812">Transmembrane</keyword>
<evidence type="ECO:0000313" key="2">
    <source>
        <dbReference type="EMBL" id="KAF2012882.1"/>
    </source>
</evidence>
<evidence type="ECO:0000256" key="1">
    <source>
        <dbReference type="SAM" id="Phobius"/>
    </source>
</evidence>
<keyword evidence="1" id="KW-1133">Transmembrane helix</keyword>
<accession>A0A6A5XID7</accession>
<reference evidence="2" key="1">
    <citation type="journal article" date="2020" name="Stud. Mycol.">
        <title>101 Dothideomycetes genomes: a test case for predicting lifestyles and emergence of pathogens.</title>
        <authorList>
            <person name="Haridas S."/>
            <person name="Albert R."/>
            <person name="Binder M."/>
            <person name="Bloem J."/>
            <person name="Labutti K."/>
            <person name="Salamov A."/>
            <person name="Andreopoulos B."/>
            <person name="Baker S."/>
            <person name="Barry K."/>
            <person name="Bills G."/>
            <person name="Bluhm B."/>
            <person name="Cannon C."/>
            <person name="Castanera R."/>
            <person name="Culley D."/>
            <person name="Daum C."/>
            <person name="Ezra D."/>
            <person name="Gonzalez J."/>
            <person name="Henrissat B."/>
            <person name="Kuo A."/>
            <person name="Liang C."/>
            <person name="Lipzen A."/>
            <person name="Lutzoni F."/>
            <person name="Magnuson J."/>
            <person name="Mondo S."/>
            <person name="Nolan M."/>
            <person name="Ohm R."/>
            <person name="Pangilinan J."/>
            <person name="Park H.-J."/>
            <person name="Ramirez L."/>
            <person name="Alfaro M."/>
            <person name="Sun H."/>
            <person name="Tritt A."/>
            <person name="Yoshinaga Y."/>
            <person name="Zwiers L.-H."/>
            <person name="Turgeon B."/>
            <person name="Goodwin S."/>
            <person name="Spatafora J."/>
            <person name="Crous P."/>
            <person name="Grigoriev I."/>
        </authorList>
    </citation>
    <scope>NUCLEOTIDE SEQUENCE</scope>
    <source>
        <strain evidence="2">CBS 175.79</strain>
    </source>
</reference>
<dbReference type="GO" id="GO:0020037">
    <property type="term" value="F:heme binding"/>
    <property type="evidence" value="ECO:0007669"/>
    <property type="project" value="InterPro"/>
</dbReference>
<feature type="transmembrane region" description="Helical" evidence="1">
    <location>
        <begin position="62"/>
        <end position="81"/>
    </location>
</feature>
<dbReference type="EMBL" id="ML978072">
    <property type="protein sequence ID" value="KAF2012882.1"/>
    <property type="molecule type" value="Genomic_DNA"/>
</dbReference>
<sequence>MPLSPKTVFFSVYGSHTAVRLAFLPLCYFLVFSPFLVLLVRYYGYDQEFVQRIPSRYRSPDALAQVFAALVTVGLFTRILTGTKFGNGSMRDGHKRNVNILPYWIPRLRHTPNLLFRGDSWLSSIVSSSITDIVGFSLAGIKHVLILSPSVLDRVVGNTDSFDQAESSKWSIISNSIGLPSTNKAQYLQLQPEIRQQFASALFKGEELLHIVQASVRILSESLPDLITFNSSLVDQLPWERVAGIELSDGTEEAECDLYALVNEYFSSAIITPITGLQFTESYQLLASDLATLDESFYALALGLPRFFPLPGLPGATLARRRLLQNFTKFFHDITFPPTKKVVADDESVSGDEDTDAETPTPMTVLNELFSQHDVPMEVRAAIALEAINKIRSQAVPLAFWVLYHIYSSSEAQPKDSSKEANPLEKIRGETKVWAHAVQPPSIHPSFPSPPQITFDAPSSLFSPTTLPFLRSTIFEASRLYSVSVTTAVVTKPIIFTQATFRAGEEEEKWQLDVGSCIDVGLSRQLINRSAANYLDPQSFKPDRFAHTQSPSPLAATVFEDSNELVNALLVTVVAGITQLWDISAAPKKSFFDQMQEAQAAATGQKNLVNSSKERNTGTWQMPNTVDGASCKVPKGELRVRIRRRENLEKLKIGSVRI</sequence>
<dbReference type="GO" id="GO:0005506">
    <property type="term" value="F:iron ion binding"/>
    <property type="evidence" value="ECO:0007669"/>
    <property type="project" value="InterPro"/>
</dbReference>
<dbReference type="RefSeq" id="XP_033381221.1">
    <property type="nucleotide sequence ID" value="XM_033523722.1"/>
</dbReference>
<dbReference type="OrthoDB" id="3366823at2759"/>
<dbReference type="InterPro" id="IPR036396">
    <property type="entry name" value="Cyt_P450_sf"/>
</dbReference>
<keyword evidence="1" id="KW-0472">Membrane</keyword>
<gene>
    <name evidence="2" type="ORF">BU24DRAFT_352266</name>
</gene>
<name>A0A6A5XID7_9PLEO</name>
<evidence type="ECO:0008006" key="4">
    <source>
        <dbReference type="Google" id="ProtNLM"/>
    </source>
</evidence>
<proteinExistence type="predicted"/>
<protein>
    <recommendedName>
        <fullName evidence="4">Cytochrome P450</fullName>
    </recommendedName>
</protein>
<dbReference type="AlphaFoldDB" id="A0A6A5XID7"/>
<dbReference type="GeneID" id="54281119"/>